<keyword evidence="4 9" id="KW-0812">Transmembrane</keyword>
<evidence type="ECO:0000256" key="11">
    <source>
        <dbReference type="RuleBase" id="RU004181"/>
    </source>
</evidence>
<evidence type="ECO:0000256" key="9">
    <source>
        <dbReference type="HAMAP-Rule" id="MF_00161"/>
    </source>
</evidence>
<dbReference type="UniPathway" id="UPA00665"/>
<comment type="similarity">
    <text evidence="1 9 11">Belongs to the peptidase A8 family.</text>
</comment>
<accession>A0A1M7ZDH6</accession>
<keyword evidence="3 9" id="KW-0645">Protease</keyword>
<sequence>MRLGIAIAVIVLLLDQLSKLALLNIADLESGGYRLAPFLDIVLVWNRGISYGLFQQDSAVGRWGLAAITVVAVIALSIWLRRARGPLVGTALGLVIGGAIGNGIDRIAYGAVVDFVHFHVGSFSWYVFNVADVAIVAGAAGLLLDALIGSRRTDKPH</sequence>
<dbReference type="EMBL" id="FRXO01000002">
    <property type="protein sequence ID" value="SHO62940.1"/>
    <property type="molecule type" value="Genomic_DNA"/>
</dbReference>
<evidence type="ECO:0000256" key="1">
    <source>
        <dbReference type="ARBA" id="ARBA00006139"/>
    </source>
</evidence>
<evidence type="ECO:0000313" key="13">
    <source>
        <dbReference type="Proteomes" id="UP000186406"/>
    </source>
</evidence>
<dbReference type="AlphaFoldDB" id="A0A1M7ZDH6"/>
<dbReference type="RefSeq" id="WP_073626583.1">
    <property type="nucleotide sequence ID" value="NZ_FRXO01000002.1"/>
</dbReference>
<feature type="transmembrane region" description="Helical" evidence="9">
    <location>
        <begin position="87"/>
        <end position="104"/>
    </location>
</feature>
<evidence type="ECO:0000313" key="12">
    <source>
        <dbReference type="EMBL" id="SHO62940.1"/>
    </source>
</evidence>
<feature type="transmembrane region" description="Helical" evidence="9">
    <location>
        <begin position="124"/>
        <end position="148"/>
    </location>
</feature>
<dbReference type="STRING" id="1123029.SAMN02745172_01216"/>
<comment type="function">
    <text evidence="9 10">This protein specifically catalyzes the removal of signal peptides from prolipoproteins.</text>
</comment>
<comment type="catalytic activity">
    <reaction evidence="9 10">
        <text>Release of signal peptides from bacterial membrane prolipoproteins. Hydrolyzes -Xaa-Yaa-Zaa-|-(S,diacylglyceryl)Cys-, in which Xaa is hydrophobic (preferably Leu), and Yaa (Ala or Ser) and Zaa (Gly or Ala) have small, neutral side chains.</text>
        <dbReference type="EC" id="3.4.23.36"/>
    </reaction>
</comment>
<dbReference type="GO" id="GO:0006508">
    <property type="term" value="P:proteolysis"/>
    <property type="evidence" value="ECO:0007669"/>
    <property type="project" value="UniProtKB-KW"/>
</dbReference>
<evidence type="ECO:0000256" key="4">
    <source>
        <dbReference type="ARBA" id="ARBA00022692"/>
    </source>
</evidence>
<comment type="caution">
    <text evidence="9">Lacks conserved residue(s) required for the propagation of feature annotation.</text>
</comment>
<evidence type="ECO:0000256" key="7">
    <source>
        <dbReference type="ARBA" id="ARBA00022989"/>
    </source>
</evidence>
<keyword evidence="6 9" id="KW-0378">Hydrolase</keyword>
<comment type="pathway">
    <text evidence="9">Protein modification; lipoprotein biosynthesis (signal peptide cleavage).</text>
</comment>
<dbReference type="HAMAP" id="MF_00161">
    <property type="entry name" value="LspA"/>
    <property type="match status" value="1"/>
</dbReference>
<proteinExistence type="inferred from homology"/>
<dbReference type="NCBIfam" id="TIGR00077">
    <property type="entry name" value="lspA"/>
    <property type="match status" value="1"/>
</dbReference>
<keyword evidence="13" id="KW-1185">Reference proteome</keyword>
<dbReference type="PANTHER" id="PTHR33695:SF1">
    <property type="entry name" value="LIPOPROTEIN SIGNAL PEPTIDASE"/>
    <property type="match status" value="1"/>
</dbReference>
<dbReference type="EC" id="3.4.23.36" evidence="9"/>
<comment type="subcellular location">
    <subcellularLocation>
        <location evidence="9">Cell membrane</location>
        <topology evidence="9">Multi-pass membrane protein</topology>
    </subcellularLocation>
</comment>
<dbReference type="PRINTS" id="PR00781">
    <property type="entry name" value="LIPOSIGPTASE"/>
</dbReference>
<protein>
    <recommendedName>
        <fullName evidence="9">Lipoprotein signal peptidase</fullName>
        <ecNumber evidence="9">3.4.23.36</ecNumber>
    </recommendedName>
    <alternativeName>
        <fullName evidence="9">Prolipoprotein signal peptidase</fullName>
    </alternativeName>
    <alternativeName>
        <fullName evidence="9">Signal peptidase II</fullName>
        <shortName evidence="9">SPase II</shortName>
    </alternativeName>
</protein>
<name>A0A1M7ZDH6_9HYPH</name>
<evidence type="ECO:0000256" key="2">
    <source>
        <dbReference type="ARBA" id="ARBA00022475"/>
    </source>
</evidence>
<dbReference type="Pfam" id="PF01252">
    <property type="entry name" value="Peptidase_A8"/>
    <property type="match status" value="1"/>
</dbReference>
<evidence type="ECO:0000256" key="5">
    <source>
        <dbReference type="ARBA" id="ARBA00022750"/>
    </source>
</evidence>
<feature type="transmembrane region" description="Helical" evidence="9">
    <location>
        <begin position="60"/>
        <end position="80"/>
    </location>
</feature>
<keyword evidence="2 9" id="KW-1003">Cell membrane</keyword>
<feature type="active site" evidence="9">
    <location>
        <position position="114"/>
    </location>
</feature>
<dbReference type="PANTHER" id="PTHR33695">
    <property type="entry name" value="LIPOPROTEIN SIGNAL PEPTIDASE"/>
    <property type="match status" value="1"/>
</dbReference>
<evidence type="ECO:0000256" key="6">
    <source>
        <dbReference type="ARBA" id="ARBA00022801"/>
    </source>
</evidence>
<gene>
    <name evidence="9" type="primary">lspA</name>
    <name evidence="12" type="ORF">SAMN02745172_01216</name>
</gene>
<evidence type="ECO:0000256" key="3">
    <source>
        <dbReference type="ARBA" id="ARBA00022670"/>
    </source>
</evidence>
<dbReference type="GO" id="GO:0004190">
    <property type="term" value="F:aspartic-type endopeptidase activity"/>
    <property type="evidence" value="ECO:0007669"/>
    <property type="project" value="UniProtKB-UniRule"/>
</dbReference>
<feature type="active site" evidence="9">
    <location>
        <position position="132"/>
    </location>
</feature>
<reference evidence="12 13" key="1">
    <citation type="submission" date="2016-12" db="EMBL/GenBank/DDBJ databases">
        <authorList>
            <person name="Song W.-J."/>
            <person name="Kurnit D.M."/>
        </authorList>
    </citation>
    <scope>NUCLEOTIDE SEQUENCE [LARGE SCALE GENOMIC DNA]</scope>
    <source>
        <strain evidence="12 13">DSM 19599</strain>
    </source>
</reference>
<dbReference type="OrthoDB" id="9810259at2"/>
<dbReference type="Proteomes" id="UP000186406">
    <property type="component" value="Unassembled WGS sequence"/>
</dbReference>
<organism evidence="12 13">
    <name type="scientific">Pseudoxanthobacter soli DSM 19599</name>
    <dbReference type="NCBI Taxonomy" id="1123029"/>
    <lineage>
        <taxon>Bacteria</taxon>
        <taxon>Pseudomonadati</taxon>
        <taxon>Pseudomonadota</taxon>
        <taxon>Alphaproteobacteria</taxon>
        <taxon>Hyphomicrobiales</taxon>
        <taxon>Segnochrobactraceae</taxon>
        <taxon>Pseudoxanthobacter</taxon>
    </lineage>
</organism>
<dbReference type="InterPro" id="IPR001872">
    <property type="entry name" value="Peptidase_A8"/>
</dbReference>
<dbReference type="PROSITE" id="PS00855">
    <property type="entry name" value="SPASE_II"/>
    <property type="match status" value="1"/>
</dbReference>
<dbReference type="GO" id="GO:0005886">
    <property type="term" value="C:plasma membrane"/>
    <property type="evidence" value="ECO:0007669"/>
    <property type="project" value="UniProtKB-SubCell"/>
</dbReference>
<keyword evidence="5 9" id="KW-0064">Aspartyl protease</keyword>
<evidence type="ECO:0000256" key="8">
    <source>
        <dbReference type="ARBA" id="ARBA00023136"/>
    </source>
</evidence>
<evidence type="ECO:0000256" key="10">
    <source>
        <dbReference type="RuleBase" id="RU000594"/>
    </source>
</evidence>
<keyword evidence="7 9" id="KW-1133">Transmembrane helix</keyword>
<keyword evidence="8 9" id="KW-0472">Membrane</keyword>